<dbReference type="KEGG" id="sap:Sulac_2883"/>
<sequence length="140" mass="14539">MKDLLLAGLTAVAFGLLYQVSRRALLLSGIIGAVSWAVASLVHRIPGSGLLMDFIGALVVGTLGEIAATWEREPSPVFVVPAIVVYVPGELAYQSMVSFLRGHFPAGLQSGLTALLAAGAISLGLALSAAFIRPLLRRGT</sequence>
<dbReference type="InterPro" id="IPR024528">
    <property type="entry name" value="ThrE_2"/>
</dbReference>
<protein>
    <recommendedName>
        <fullName evidence="9">Threonine/Serine exporter ThrE domain-containing protein</fullName>
    </recommendedName>
</protein>
<evidence type="ECO:0000256" key="2">
    <source>
        <dbReference type="ARBA" id="ARBA00022475"/>
    </source>
</evidence>
<reference evidence="10 11" key="2">
    <citation type="journal article" date="2012" name="Stand. Genomic Sci.">
        <title>Complete genome sequence of the moderately thermophilic mineral-sulfide-oxidizing firmicute Sulfobacillus acidophilus type strain (NAL(T)).</title>
        <authorList>
            <person name="Anderson I."/>
            <person name="Chertkov O."/>
            <person name="Chen A."/>
            <person name="Saunders E."/>
            <person name="Lapidus A."/>
            <person name="Nolan M."/>
            <person name="Lucas S."/>
            <person name="Hammon N."/>
            <person name="Deshpande S."/>
            <person name="Cheng J.F."/>
            <person name="Han C."/>
            <person name="Tapia R."/>
            <person name="Goodwin L.A."/>
            <person name="Pitluck S."/>
            <person name="Liolios K."/>
            <person name="Pagani I."/>
            <person name="Ivanova N."/>
            <person name="Mikhailova N."/>
            <person name="Pati A."/>
            <person name="Palaniappan K."/>
            <person name="Land M."/>
            <person name="Pan C."/>
            <person name="Rohde M."/>
            <person name="Pukall R."/>
            <person name="Goker M."/>
            <person name="Detter J.C."/>
            <person name="Woyke T."/>
            <person name="Bristow J."/>
            <person name="Eisen J.A."/>
            <person name="Markowitz V."/>
            <person name="Hugenholtz P."/>
            <person name="Kyrpides N.C."/>
            <person name="Klenk H.P."/>
            <person name="Mavromatis K."/>
        </authorList>
    </citation>
    <scope>NUCLEOTIDE SEQUENCE [LARGE SCALE GENOMIC DNA]</scope>
    <source>
        <strain evidence="11">ATCC 700253 / DSM 10332 / NAL</strain>
    </source>
</reference>
<evidence type="ECO:0000313" key="10">
    <source>
        <dbReference type="EMBL" id="AEW06344.1"/>
    </source>
</evidence>
<keyword evidence="6 8" id="KW-0472">Membrane</keyword>
<evidence type="ECO:0000256" key="5">
    <source>
        <dbReference type="ARBA" id="ARBA00022989"/>
    </source>
</evidence>
<evidence type="ECO:0000256" key="4">
    <source>
        <dbReference type="ARBA" id="ARBA00022692"/>
    </source>
</evidence>
<feature type="transmembrane region" description="Helical" evidence="8">
    <location>
        <begin position="50"/>
        <end position="70"/>
    </location>
</feature>
<evidence type="ECO:0000256" key="3">
    <source>
        <dbReference type="ARBA" id="ARBA00022519"/>
    </source>
</evidence>
<comment type="similarity">
    <text evidence="7">Belongs to the ThrE exporter (TC 2.A.79) family.</text>
</comment>
<proteinExistence type="inferred from homology"/>
<name>G8TZ74_SULAD</name>
<evidence type="ECO:0000259" key="9">
    <source>
        <dbReference type="Pfam" id="PF12821"/>
    </source>
</evidence>
<evidence type="ECO:0000256" key="7">
    <source>
        <dbReference type="ARBA" id="ARBA00034125"/>
    </source>
</evidence>
<dbReference type="EMBL" id="CP003179">
    <property type="protein sequence ID" value="AEW06344.1"/>
    <property type="molecule type" value="Genomic_DNA"/>
</dbReference>
<evidence type="ECO:0000256" key="1">
    <source>
        <dbReference type="ARBA" id="ARBA00004651"/>
    </source>
</evidence>
<evidence type="ECO:0000256" key="8">
    <source>
        <dbReference type="SAM" id="Phobius"/>
    </source>
</evidence>
<comment type="subcellular location">
    <subcellularLocation>
        <location evidence="1">Cell membrane</location>
        <topology evidence="1">Multi-pass membrane protein</topology>
    </subcellularLocation>
</comment>
<keyword evidence="11" id="KW-1185">Reference proteome</keyword>
<feature type="transmembrane region" description="Helical" evidence="8">
    <location>
        <begin position="25"/>
        <end position="43"/>
    </location>
</feature>
<feature type="transmembrane region" description="Helical" evidence="8">
    <location>
        <begin position="112"/>
        <end position="132"/>
    </location>
</feature>
<gene>
    <name evidence="10" type="ordered locus">Sulac_2883</name>
</gene>
<dbReference type="Pfam" id="PF12821">
    <property type="entry name" value="ThrE_2"/>
    <property type="match status" value="1"/>
</dbReference>
<dbReference type="Proteomes" id="UP000005439">
    <property type="component" value="Chromosome"/>
</dbReference>
<dbReference type="HOGENOM" id="CLU_117642_3_0_9"/>
<dbReference type="PANTHER" id="PTHR34390">
    <property type="entry name" value="UPF0442 PROTEIN YJJB-RELATED"/>
    <property type="match status" value="1"/>
</dbReference>
<dbReference type="GO" id="GO:0015744">
    <property type="term" value="P:succinate transport"/>
    <property type="evidence" value="ECO:0007669"/>
    <property type="project" value="TreeGrafter"/>
</dbReference>
<feature type="transmembrane region" description="Helical" evidence="8">
    <location>
        <begin position="76"/>
        <end position="100"/>
    </location>
</feature>
<keyword evidence="4 8" id="KW-0812">Transmembrane</keyword>
<dbReference type="InterPro" id="IPR050539">
    <property type="entry name" value="ThrE_Dicarb/AminoAcid_Exp"/>
</dbReference>
<dbReference type="PATRIC" id="fig|679936.5.peg.2976"/>
<dbReference type="AlphaFoldDB" id="G8TZ74"/>
<evidence type="ECO:0000256" key="6">
    <source>
        <dbReference type="ARBA" id="ARBA00023136"/>
    </source>
</evidence>
<keyword evidence="2" id="KW-1003">Cell membrane</keyword>
<organism evidence="10 11">
    <name type="scientific">Sulfobacillus acidophilus (strain ATCC 700253 / DSM 10332 / NAL)</name>
    <dbReference type="NCBI Taxonomy" id="679936"/>
    <lineage>
        <taxon>Bacteria</taxon>
        <taxon>Bacillati</taxon>
        <taxon>Bacillota</taxon>
        <taxon>Clostridia</taxon>
        <taxon>Eubacteriales</taxon>
        <taxon>Clostridiales Family XVII. Incertae Sedis</taxon>
        <taxon>Sulfobacillus</taxon>
    </lineage>
</organism>
<evidence type="ECO:0000313" key="11">
    <source>
        <dbReference type="Proteomes" id="UP000005439"/>
    </source>
</evidence>
<reference evidence="11" key="1">
    <citation type="submission" date="2011-12" db="EMBL/GenBank/DDBJ databases">
        <title>The complete genome of chromosome of Sulfobacillus acidophilus DSM 10332.</title>
        <authorList>
            <person name="Lucas S."/>
            <person name="Han J."/>
            <person name="Lapidus A."/>
            <person name="Bruce D."/>
            <person name="Goodwin L."/>
            <person name="Pitluck S."/>
            <person name="Peters L."/>
            <person name="Kyrpides N."/>
            <person name="Mavromatis K."/>
            <person name="Ivanova N."/>
            <person name="Mikhailova N."/>
            <person name="Chertkov O."/>
            <person name="Saunders E."/>
            <person name="Detter J.C."/>
            <person name="Tapia R."/>
            <person name="Han C."/>
            <person name="Land M."/>
            <person name="Hauser L."/>
            <person name="Markowitz V."/>
            <person name="Cheng J.-F."/>
            <person name="Hugenholtz P."/>
            <person name="Woyke T."/>
            <person name="Wu D."/>
            <person name="Pukall R."/>
            <person name="Gehrich-Schroeter G."/>
            <person name="Schneider S."/>
            <person name="Klenk H.-P."/>
            <person name="Eisen J.A."/>
        </authorList>
    </citation>
    <scope>NUCLEOTIDE SEQUENCE [LARGE SCALE GENOMIC DNA]</scope>
    <source>
        <strain evidence="11">ATCC 700253 / DSM 10332 / NAL</strain>
    </source>
</reference>
<accession>G8TZ74</accession>
<dbReference type="STRING" id="679936.Sulac_2883"/>
<dbReference type="PANTHER" id="PTHR34390:SF1">
    <property type="entry name" value="SUCCINATE TRANSPORTER SUBUNIT YJJB-RELATED"/>
    <property type="match status" value="1"/>
</dbReference>
<keyword evidence="3" id="KW-0997">Cell inner membrane</keyword>
<dbReference type="GO" id="GO:0005886">
    <property type="term" value="C:plasma membrane"/>
    <property type="evidence" value="ECO:0007669"/>
    <property type="project" value="UniProtKB-SubCell"/>
</dbReference>
<keyword evidence="5 8" id="KW-1133">Transmembrane helix</keyword>
<feature type="domain" description="Threonine/Serine exporter ThrE" evidence="9">
    <location>
        <begin position="4"/>
        <end position="129"/>
    </location>
</feature>